<dbReference type="EMBL" id="JAVRAA010000021">
    <property type="protein sequence ID" value="MDT0340379.1"/>
    <property type="molecule type" value="Genomic_DNA"/>
</dbReference>
<reference evidence="2" key="1">
    <citation type="submission" date="2023-02" db="EMBL/GenBank/DDBJ databases">
        <title>Description of Herbaspirillum huttiense subsp. nephrolepsisexaltata and Herbaspirillum huttiense subsp. lycopersicon.</title>
        <authorList>
            <person name="Poudel M."/>
            <person name="Sharma A."/>
            <person name="Goss E."/>
            <person name="Tapia J.H."/>
            <person name="Harmon C.M."/>
            <person name="Jones J.B."/>
        </authorList>
    </citation>
    <scope>NUCLEOTIDE SEQUENCE</scope>
    <source>
        <strain evidence="2">NC40101</strain>
    </source>
</reference>
<protein>
    <submittedName>
        <fullName evidence="2">Uncharacterized protein</fullName>
    </submittedName>
</protein>
<accession>A0AAE4K6E4</accession>
<dbReference type="RefSeq" id="WP_310838882.1">
    <property type="nucleotide sequence ID" value="NZ_JAVLSM010000021.1"/>
</dbReference>
<feature type="region of interest" description="Disordered" evidence="1">
    <location>
        <begin position="49"/>
        <end position="68"/>
    </location>
</feature>
<gene>
    <name evidence="2" type="ORF">RJN63_26345</name>
</gene>
<dbReference type="AlphaFoldDB" id="A0AAE4K6E4"/>
<evidence type="ECO:0000313" key="2">
    <source>
        <dbReference type="EMBL" id="MDT0340379.1"/>
    </source>
</evidence>
<evidence type="ECO:0000256" key="1">
    <source>
        <dbReference type="SAM" id="MobiDB-lite"/>
    </source>
</evidence>
<organism evidence="2">
    <name type="scientific">Herbaspirillum huttiense subsp. nephrolepidis</name>
    <dbReference type="NCBI Taxonomy" id="3075126"/>
    <lineage>
        <taxon>Bacteria</taxon>
        <taxon>Pseudomonadati</taxon>
        <taxon>Pseudomonadota</taxon>
        <taxon>Betaproteobacteria</taxon>
        <taxon>Burkholderiales</taxon>
        <taxon>Oxalobacteraceae</taxon>
        <taxon>Herbaspirillum</taxon>
    </lineage>
</organism>
<proteinExistence type="predicted"/>
<comment type="caution">
    <text evidence="2">The sequence shown here is derived from an EMBL/GenBank/DDBJ whole genome shotgun (WGS) entry which is preliminary data.</text>
</comment>
<name>A0AAE4K6E4_9BURK</name>
<sequence>MRRAKASMIAVTQFRIPSAELEILRDITKQTRAATPAPLPQIVARALRKTKKSPQPMNCGQVPYQEGG</sequence>